<dbReference type="InterPro" id="IPR029058">
    <property type="entry name" value="AB_hydrolase_fold"/>
</dbReference>
<evidence type="ECO:0008006" key="3">
    <source>
        <dbReference type="Google" id="ProtNLM"/>
    </source>
</evidence>
<comment type="caution">
    <text evidence="1">The sequence shown here is derived from an EMBL/GenBank/DDBJ whole genome shotgun (WGS) entry which is preliminary data.</text>
</comment>
<dbReference type="SUPFAM" id="SSF53474">
    <property type="entry name" value="alpha/beta-Hydrolases"/>
    <property type="match status" value="1"/>
</dbReference>
<accession>A0ABS1MCH2</accession>
<sequence>MFHAEADVPAAGLGQPVIDVLILGASWATAQHPVVDAFTGALDPARFSPRVLSYSAPGGGRSALLDELRRGSGPVVLAGYAQGAAIVGDLAAAASADPRWRARIAGCALISDPLRPAGVAIGADPGGYGMLGERRIDGVPAYWSAAHGDLTTALCADSALRSIAEVCEYADLASVEEMVDWGRRMVDADIRDQLRCYPFGLRSWNARGAELSRLSAYLFTRQYVDEYLVEGGAVSLAEVLNRELTIC</sequence>
<dbReference type="Proteomes" id="UP000602198">
    <property type="component" value="Unassembled WGS sequence"/>
</dbReference>
<evidence type="ECO:0000313" key="2">
    <source>
        <dbReference type="Proteomes" id="UP000602198"/>
    </source>
</evidence>
<proteinExistence type="predicted"/>
<dbReference type="EMBL" id="JAERRJ010000011">
    <property type="protein sequence ID" value="MBL1078358.1"/>
    <property type="molecule type" value="Genomic_DNA"/>
</dbReference>
<protein>
    <recommendedName>
        <fullName evidence="3">PE-PPE domain-containing protein</fullName>
    </recommendedName>
</protein>
<dbReference type="Gene3D" id="3.40.50.1820">
    <property type="entry name" value="alpha/beta hydrolase"/>
    <property type="match status" value="1"/>
</dbReference>
<reference evidence="1 2" key="1">
    <citation type="submission" date="2021-01" db="EMBL/GenBank/DDBJ databases">
        <title>WGS of actinomycetes isolated from Thailand.</title>
        <authorList>
            <person name="Thawai C."/>
        </authorList>
    </citation>
    <scope>NUCLEOTIDE SEQUENCE [LARGE SCALE GENOMIC DNA]</scope>
    <source>
        <strain evidence="1 2">LPG 2</strain>
    </source>
</reference>
<dbReference type="RefSeq" id="WP_201953509.1">
    <property type="nucleotide sequence ID" value="NZ_JAERRJ010000011.1"/>
</dbReference>
<name>A0ABS1MCH2_9NOCA</name>
<gene>
    <name evidence="1" type="ORF">JK358_28520</name>
</gene>
<organism evidence="1 2">
    <name type="scientific">Nocardia acididurans</name>
    <dbReference type="NCBI Taxonomy" id="2802282"/>
    <lineage>
        <taxon>Bacteria</taxon>
        <taxon>Bacillati</taxon>
        <taxon>Actinomycetota</taxon>
        <taxon>Actinomycetes</taxon>
        <taxon>Mycobacteriales</taxon>
        <taxon>Nocardiaceae</taxon>
        <taxon>Nocardia</taxon>
    </lineage>
</organism>
<keyword evidence="2" id="KW-1185">Reference proteome</keyword>
<evidence type="ECO:0000313" key="1">
    <source>
        <dbReference type="EMBL" id="MBL1078358.1"/>
    </source>
</evidence>